<proteinExistence type="predicted"/>
<dbReference type="Pfam" id="PF20990">
    <property type="entry name" value="DUF2207_C"/>
    <property type="match status" value="1"/>
</dbReference>
<dbReference type="Pfam" id="PF09972">
    <property type="entry name" value="DUF2207"/>
    <property type="match status" value="1"/>
</dbReference>
<evidence type="ECO:0000256" key="3">
    <source>
        <dbReference type="SAM" id="SignalP"/>
    </source>
</evidence>
<dbReference type="InterPro" id="IPR018702">
    <property type="entry name" value="DUF2207"/>
</dbReference>
<keyword evidence="2" id="KW-0812">Transmembrane</keyword>
<protein>
    <recommendedName>
        <fullName evidence="8">DUF2207 domain-containing protein</fullName>
    </recommendedName>
</protein>
<reference evidence="6 7" key="1">
    <citation type="submission" date="2021-01" db="EMBL/GenBank/DDBJ databases">
        <title>Sequencing the genomes of 1000 actinobacteria strains.</title>
        <authorList>
            <person name="Klenk H.-P."/>
        </authorList>
    </citation>
    <scope>NUCLEOTIDE SEQUENCE [LARGE SCALE GENOMIC DNA]</scope>
    <source>
        <strain evidence="6 7">DSM 18662</strain>
    </source>
</reference>
<keyword evidence="2" id="KW-1133">Transmembrane helix</keyword>
<dbReference type="InterPro" id="IPR048389">
    <property type="entry name" value="YciQ-like_C"/>
</dbReference>
<accession>A0ABS2RIK9</accession>
<keyword evidence="3" id="KW-0732">Signal</keyword>
<evidence type="ECO:0000313" key="7">
    <source>
        <dbReference type="Proteomes" id="UP000704762"/>
    </source>
</evidence>
<feature type="region of interest" description="Disordered" evidence="1">
    <location>
        <begin position="292"/>
        <end position="315"/>
    </location>
</feature>
<feature type="domain" description="DUF2207" evidence="4">
    <location>
        <begin position="30"/>
        <end position="220"/>
    </location>
</feature>
<dbReference type="EMBL" id="JAFBCF010000001">
    <property type="protein sequence ID" value="MBM7798839.1"/>
    <property type="molecule type" value="Genomic_DNA"/>
</dbReference>
<keyword evidence="7" id="KW-1185">Reference proteome</keyword>
<organism evidence="6 7">
    <name type="scientific">Microlunatus panaciterrae</name>
    <dbReference type="NCBI Taxonomy" id="400768"/>
    <lineage>
        <taxon>Bacteria</taxon>
        <taxon>Bacillati</taxon>
        <taxon>Actinomycetota</taxon>
        <taxon>Actinomycetes</taxon>
        <taxon>Propionibacteriales</taxon>
        <taxon>Propionibacteriaceae</taxon>
        <taxon>Microlunatus</taxon>
    </lineage>
</organism>
<gene>
    <name evidence="6" type="ORF">JOE57_001760</name>
</gene>
<evidence type="ECO:0000259" key="4">
    <source>
        <dbReference type="Pfam" id="PF09972"/>
    </source>
</evidence>
<keyword evidence="2" id="KW-0472">Membrane</keyword>
<feature type="transmembrane region" description="Helical" evidence="2">
    <location>
        <begin position="242"/>
        <end position="264"/>
    </location>
</feature>
<feature type="transmembrane region" description="Helical" evidence="2">
    <location>
        <begin position="457"/>
        <end position="475"/>
    </location>
</feature>
<comment type="caution">
    <text evidence="6">The sequence shown here is derived from an EMBL/GenBank/DDBJ whole genome shotgun (WGS) entry which is preliminary data.</text>
</comment>
<dbReference type="RefSeq" id="WP_204917338.1">
    <property type="nucleotide sequence ID" value="NZ_BAAAQP010000002.1"/>
</dbReference>
<name>A0ABS2RIK9_9ACTN</name>
<feature type="domain" description="Predicted membrane protein YciQ-like C-terminal" evidence="5">
    <location>
        <begin position="306"/>
        <end position="536"/>
    </location>
</feature>
<feature type="chain" id="PRO_5046463894" description="DUF2207 domain-containing protein" evidence="3">
    <location>
        <begin position="25"/>
        <end position="614"/>
    </location>
</feature>
<dbReference type="Proteomes" id="UP000704762">
    <property type="component" value="Unassembled WGS sequence"/>
</dbReference>
<feature type="signal peptide" evidence="3">
    <location>
        <begin position="1"/>
        <end position="24"/>
    </location>
</feature>
<evidence type="ECO:0000256" key="2">
    <source>
        <dbReference type="SAM" id="Phobius"/>
    </source>
</evidence>
<evidence type="ECO:0000259" key="5">
    <source>
        <dbReference type="Pfam" id="PF20990"/>
    </source>
</evidence>
<evidence type="ECO:0008006" key="8">
    <source>
        <dbReference type="Google" id="ProtNLM"/>
    </source>
</evidence>
<sequence length="614" mass="64568">MKRIVIAVWLGLAAFILLPGTAQADQGNWSITRYEVEATAARNGVITVRLDFDFDFADQPGHGPYVTLPLRQEIAGDPDHYRSFGITDISADSPSGAPDAVATETKNGALAIKIGDENTEVTGIQNYQLSYRISGVVNPKVGARGQDEIFWNIIGQQWEIPLHNISVNLTGPAEVADATCFVGEPGSSRECDKHQVTADGVTYSQQVVEPGSALTLVAGWPGGTFVGAEPKLVKRYNLQNTFGLTPLTGGLAALLALVGSVAVVRRSQRKGRDEAYLGLTPGLTPRTEQAAAVGRRGSHTPVAVQFRPPEGVGPGEMGTLTDEVADPRDVTATIVDLAVRGHLRIEEVGSEPGSRRKGKPDWRLVRLSGGAGDLRAYERTILDGLFSAHDETLLSDLGKSFVGTLGKTQRWLYQEVTSRGWFRANPFNVRASWYGIGAGIVVLGALLAVLLALTVGWGLVGVGVALVGVVTLIVAHRMPARTAEGTAVLAQSLGFKLYLETAEADQIRFEEGEDIFSRYLPFAIAFDVAERWAKVFADLAAQGRQVPEPGWYVGTQAGFFTAAVGGSFADSLNAFSETATAAMVSATVASGGGSGFSGGAGAGGGVGGGGGGGW</sequence>
<evidence type="ECO:0000313" key="6">
    <source>
        <dbReference type="EMBL" id="MBM7798839.1"/>
    </source>
</evidence>
<feature type="transmembrane region" description="Helical" evidence="2">
    <location>
        <begin position="431"/>
        <end position="451"/>
    </location>
</feature>
<evidence type="ECO:0000256" key="1">
    <source>
        <dbReference type="SAM" id="MobiDB-lite"/>
    </source>
</evidence>